<dbReference type="PANTHER" id="PTHR11695:SF294">
    <property type="entry name" value="RETICULON-4-INTERACTING PROTEIN 1, MITOCHONDRIAL"/>
    <property type="match status" value="1"/>
</dbReference>
<evidence type="ECO:0000313" key="2">
    <source>
        <dbReference type="Proteomes" id="UP000014500"/>
    </source>
</evidence>
<proteinExistence type="predicted"/>
<dbReference type="InterPro" id="IPR050700">
    <property type="entry name" value="YIM1/Zinc_Alcohol_DH_Fams"/>
</dbReference>
<reference evidence="1" key="2">
    <citation type="submission" date="2015-02" db="UniProtKB">
        <authorList>
            <consortium name="EnsemblMetazoa"/>
        </authorList>
    </citation>
    <scope>IDENTIFICATION</scope>
</reference>
<sequence>MNSVFFVTIRKVCKKPKNISHVEAASLPYAGLTAYSALALSANVNERNGVGKRYLVQLTRTTHLRPVIDRVYSYEDLPSAYEKVSKGHARGKTVVKMD</sequence>
<keyword evidence="2" id="KW-1185">Reference proteome</keyword>
<dbReference type="AlphaFoldDB" id="T1JAF3"/>
<dbReference type="Pfam" id="PF13602">
    <property type="entry name" value="ADH_zinc_N_2"/>
    <property type="match status" value="1"/>
</dbReference>
<evidence type="ECO:0008006" key="3">
    <source>
        <dbReference type="Google" id="ProtNLM"/>
    </source>
</evidence>
<accession>T1JAF3</accession>
<evidence type="ECO:0000313" key="1">
    <source>
        <dbReference type="EnsemblMetazoa" id="SMAR010719-PA"/>
    </source>
</evidence>
<dbReference type="HOGENOM" id="CLU_2336261_0_0_1"/>
<dbReference type="GO" id="GO:0005739">
    <property type="term" value="C:mitochondrion"/>
    <property type="evidence" value="ECO:0007669"/>
    <property type="project" value="TreeGrafter"/>
</dbReference>
<dbReference type="PANTHER" id="PTHR11695">
    <property type="entry name" value="ALCOHOL DEHYDROGENASE RELATED"/>
    <property type="match status" value="1"/>
</dbReference>
<dbReference type="STRING" id="126957.T1JAF3"/>
<organism evidence="1 2">
    <name type="scientific">Strigamia maritima</name>
    <name type="common">European centipede</name>
    <name type="synonym">Geophilus maritimus</name>
    <dbReference type="NCBI Taxonomy" id="126957"/>
    <lineage>
        <taxon>Eukaryota</taxon>
        <taxon>Metazoa</taxon>
        <taxon>Ecdysozoa</taxon>
        <taxon>Arthropoda</taxon>
        <taxon>Myriapoda</taxon>
        <taxon>Chilopoda</taxon>
        <taxon>Pleurostigmophora</taxon>
        <taxon>Geophilomorpha</taxon>
        <taxon>Linotaeniidae</taxon>
        <taxon>Strigamia</taxon>
    </lineage>
</organism>
<dbReference type="Gene3D" id="3.90.180.10">
    <property type="entry name" value="Medium-chain alcohol dehydrogenases, catalytic domain"/>
    <property type="match status" value="2"/>
</dbReference>
<reference evidence="2" key="1">
    <citation type="submission" date="2011-05" db="EMBL/GenBank/DDBJ databases">
        <authorList>
            <person name="Richards S.R."/>
            <person name="Qu J."/>
            <person name="Jiang H."/>
            <person name="Jhangiani S.N."/>
            <person name="Agravi P."/>
            <person name="Goodspeed R."/>
            <person name="Gross S."/>
            <person name="Mandapat C."/>
            <person name="Jackson L."/>
            <person name="Mathew T."/>
            <person name="Pu L."/>
            <person name="Thornton R."/>
            <person name="Saada N."/>
            <person name="Wilczek-Boney K.B."/>
            <person name="Lee S."/>
            <person name="Kovar C."/>
            <person name="Wu Y."/>
            <person name="Scherer S.E."/>
            <person name="Worley K.C."/>
            <person name="Muzny D.M."/>
            <person name="Gibbs R."/>
        </authorList>
    </citation>
    <scope>NUCLEOTIDE SEQUENCE</scope>
    <source>
        <strain evidence="2">Brora</strain>
    </source>
</reference>
<dbReference type="Proteomes" id="UP000014500">
    <property type="component" value="Unassembled WGS sequence"/>
</dbReference>
<dbReference type="InterPro" id="IPR011032">
    <property type="entry name" value="GroES-like_sf"/>
</dbReference>
<dbReference type="EnsemblMetazoa" id="SMAR010719-RA">
    <property type="protein sequence ID" value="SMAR010719-PA"/>
    <property type="gene ID" value="SMAR010719"/>
</dbReference>
<dbReference type="SUPFAM" id="SSF50129">
    <property type="entry name" value="GroES-like"/>
    <property type="match status" value="1"/>
</dbReference>
<name>T1JAF3_STRMM</name>
<protein>
    <recommendedName>
        <fullName evidence="3">Alcohol dehydrogenase-like C-terminal domain-containing protein</fullName>
    </recommendedName>
</protein>
<dbReference type="EMBL" id="JH431998">
    <property type="status" value="NOT_ANNOTATED_CDS"/>
    <property type="molecule type" value="Genomic_DNA"/>
</dbReference>
<dbReference type="Gene3D" id="3.40.50.720">
    <property type="entry name" value="NAD(P)-binding Rossmann-like Domain"/>
    <property type="match status" value="2"/>
</dbReference>